<evidence type="ECO:0000256" key="2">
    <source>
        <dbReference type="ARBA" id="ARBA00023235"/>
    </source>
</evidence>
<sequence>MSRDPVCGSAHCALAPYWCKKLGKSDVFAYAASPRGGAVSMHLDEQNQRVLLRGKAVTVMEGTVLPDITKINVECHKCQEKLRRFLSKFQGTYSVKFDAESGRLTVESTADKQVFKEAVGLVCEDTLPQPHLHNGMQHNASRSHISNVAAAGNGYGGAQEGLEIIRWAQMAELQKLPNFHKLRKLELTQSGVDRRIKLTFFNDYKMDGQDQQIHIVKDDRPHGGGSCSNVNNIGPSANTAMSKNKTCCSSNHGDHQGGEGISSTSTCDGGSNHNFEFQYVHTSDGVPTAAAGNNIGSHTYLIPNCREPAMTVKHAAVGCEDVIASKCTIL</sequence>
<dbReference type="GO" id="GO:0005737">
    <property type="term" value="C:cytoplasm"/>
    <property type="evidence" value="ECO:0007669"/>
    <property type="project" value="TreeGrafter"/>
</dbReference>
<dbReference type="AlphaFoldDB" id="A0A4Y1S0S2"/>
<accession>A0A4Y1S0S2</accession>
<dbReference type="SUPFAM" id="SSF54506">
    <property type="entry name" value="Diaminopimelate epimerase-like"/>
    <property type="match status" value="1"/>
</dbReference>
<dbReference type="EMBL" id="AP019304">
    <property type="protein sequence ID" value="BBH10310.1"/>
    <property type="molecule type" value="Genomic_DNA"/>
</dbReference>
<dbReference type="Pfam" id="PF00403">
    <property type="entry name" value="HMA"/>
    <property type="match status" value="1"/>
</dbReference>
<dbReference type="PANTHER" id="PTHR13774">
    <property type="entry name" value="PHENAZINE BIOSYNTHESIS PROTEIN"/>
    <property type="match status" value="1"/>
</dbReference>
<evidence type="ECO:0000259" key="3">
    <source>
        <dbReference type="Pfam" id="PF00403"/>
    </source>
</evidence>
<dbReference type="InterPro" id="IPR003719">
    <property type="entry name" value="Phenazine_PhzF-like"/>
</dbReference>
<dbReference type="Gene3D" id="3.10.310.10">
    <property type="entry name" value="Diaminopimelate Epimerase, Chain A, domain 1"/>
    <property type="match status" value="1"/>
</dbReference>
<dbReference type="SUPFAM" id="SSF55008">
    <property type="entry name" value="HMA, heavy metal-associated domain"/>
    <property type="match status" value="1"/>
</dbReference>
<protein>
    <submittedName>
        <fullName evidence="4">Phenazine biosynthesis PhzC/PhzF protein</fullName>
    </submittedName>
</protein>
<dbReference type="InterPro" id="IPR036163">
    <property type="entry name" value="HMA_dom_sf"/>
</dbReference>
<reference evidence="4" key="1">
    <citation type="journal article" date="2019" name="Science">
        <title>Mutation of a bHLH transcription factor allowed almond domestication.</title>
        <authorList>
            <person name="Sanchez-Perez R."/>
            <person name="Pavan S."/>
            <person name="Mazzeo R."/>
            <person name="Moldovan C."/>
            <person name="Aiese Cigliano R."/>
            <person name="Del Cueto J."/>
            <person name="Ricciardi F."/>
            <person name="Lotti C."/>
            <person name="Ricciardi L."/>
            <person name="Dicenta F."/>
            <person name="Lopez-Marques R.L."/>
            <person name="Lindberg Moller B."/>
        </authorList>
    </citation>
    <scope>NUCLEOTIDE SEQUENCE</scope>
</reference>
<proteinExistence type="inferred from homology"/>
<evidence type="ECO:0000256" key="1">
    <source>
        <dbReference type="ARBA" id="ARBA00008270"/>
    </source>
</evidence>
<name>A0A4Y1S0S2_PRUDU</name>
<keyword evidence="2" id="KW-0413">Isomerase</keyword>
<feature type="domain" description="HMA" evidence="3">
    <location>
        <begin position="70"/>
        <end position="118"/>
    </location>
</feature>
<dbReference type="InterPro" id="IPR006121">
    <property type="entry name" value="HMA_dom"/>
</dbReference>
<dbReference type="Pfam" id="PF02567">
    <property type="entry name" value="PhzC-PhzF"/>
    <property type="match status" value="1"/>
</dbReference>
<dbReference type="PANTHER" id="PTHR13774:SF17">
    <property type="entry name" value="PHENAZINE BIOSYNTHESIS-LIKE DOMAIN-CONTAINING PROTEIN"/>
    <property type="match status" value="1"/>
</dbReference>
<dbReference type="Gene3D" id="3.30.70.100">
    <property type="match status" value="1"/>
</dbReference>
<gene>
    <name evidence="4" type="ORF">Prudu_023066</name>
</gene>
<dbReference type="GO" id="GO:0016853">
    <property type="term" value="F:isomerase activity"/>
    <property type="evidence" value="ECO:0007669"/>
    <property type="project" value="UniProtKB-KW"/>
</dbReference>
<organism evidence="4">
    <name type="scientific">Prunus dulcis</name>
    <name type="common">Almond</name>
    <name type="synonym">Amygdalus dulcis</name>
    <dbReference type="NCBI Taxonomy" id="3755"/>
    <lineage>
        <taxon>Eukaryota</taxon>
        <taxon>Viridiplantae</taxon>
        <taxon>Streptophyta</taxon>
        <taxon>Embryophyta</taxon>
        <taxon>Tracheophyta</taxon>
        <taxon>Spermatophyta</taxon>
        <taxon>Magnoliopsida</taxon>
        <taxon>eudicotyledons</taxon>
        <taxon>Gunneridae</taxon>
        <taxon>Pentapetalae</taxon>
        <taxon>rosids</taxon>
        <taxon>fabids</taxon>
        <taxon>Rosales</taxon>
        <taxon>Rosaceae</taxon>
        <taxon>Amygdaloideae</taxon>
        <taxon>Amygdaleae</taxon>
        <taxon>Prunus</taxon>
    </lineage>
</organism>
<evidence type="ECO:0000313" key="4">
    <source>
        <dbReference type="EMBL" id="BBH10310.1"/>
    </source>
</evidence>
<comment type="similarity">
    <text evidence="1">Belongs to the PhzF family.</text>
</comment>
<dbReference type="GO" id="GO:0046872">
    <property type="term" value="F:metal ion binding"/>
    <property type="evidence" value="ECO:0007669"/>
    <property type="project" value="InterPro"/>
</dbReference>